<proteinExistence type="predicted"/>
<dbReference type="RefSeq" id="WP_173424949.1">
    <property type="nucleotide sequence ID" value="NZ_FOIS01000001.1"/>
</dbReference>
<sequence>MTRSEMAPNRAFTVGHNWYGDDWRVDEAGCLHTGTATPFAERTVTTHNGTQ</sequence>
<accession>A0A1I0MKU9</accession>
<dbReference type="AlphaFoldDB" id="A0A1I0MKU9"/>
<reference evidence="2" key="1">
    <citation type="submission" date="2016-10" db="EMBL/GenBank/DDBJ databases">
        <authorList>
            <person name="Varghese N."/>
        </authorList>
    </citation>
    <scope>NUCLEOTIDE SEQUENCE [LARGE SCALE GENOMIC DNA]</scope>
    <source>
        <strain evidence="2">CGMCC 1.12284</strain>
    </source>
</reference>
<dbReference type="STRING" id="1202768.SAMN05216285_1016"/>
<keyword evidence="2" id="KW-1185">Reference proteome</keyword>
<evidence type="ECO:0000313" key="1">
    <source>
        <dbReference type="EMBL" id="SEV88171.1"/>
    </source>
</evidence>
<dbReference type="OrthoDB" id="202924at2157"/>
<evidence type="ECO:0000313" key="2">
    <source>
        <dbReference type="Proteomes" id="UP000183275"/>
    </source>
</evidence>
<organism evidence="1 2">
    <name type="scientific">Natrinema salifodinae</name>
    <dbReference type="NCBI Taxonomy" id="1202768"/>
    <lineage>
        <taxon>Archaea</taxon>
        <taxon>Methanobacteriati</taxon>
        <taxon>Methanobacteriota</taxon>
        <taxon>Stenosarchaea group</taxon>
        <taxon>Halobacteria</taxon>
        <taxon>Halobacteriales</taxon>
        <taxon>Natrialbaceae</taxon>
        <taxon>Natrinema</taxon>
    </lineage>
</organism>
<protein>
    <submittedName>
        <fullName evidence="1">Uncharacterized protein</fullName>
    </submittedName>
</protein>
<dbReference type="EMBL" id="FOIS01000001">
    <property type="protein sequence ID" value="SEV88171.1"/>
    <property type="molecule type" value="Genomic_DNA"/>
</dbReference>
<dbReference type="Proteomes" id="UP000183275">
    <property type="component" value="Unassembled WGS sequence"/>
</dbReference>
<name>A0A1I0MKU9_9EURY</name>
<gene>
    <name evidence="1" type="ORF">SAMN05216285_1016</name>
</gene>